<dbReference type="Proteomes" id="UP000653797">
    <property type="component" value="Unassembled WGS sequence"/>
</dbReference>
<keyword evidence="3" id="KW-1185">Reference proteome</keyword>
<evidence type="ECO:0000256" key="1">
    <source>
        <dbReference type="SAM" id="MobiDB-lite"/>
    </source>
</evidence>
<dbReference type="AlphaFoldDB" id="A0A927B8N0"/>
<gene>
    <name evidence="2" type="ORF">IC230_30100</name>
</gene>
<evidence type="ECO:0000313" key="2">
    <source>
        <dbReference type="EMBL" id="MBD2757167.1"/>
    </source>
</evidence>
<feature type="region of interest" description="Disordered" evidence="1">
    <location>
        <begin position="133"/>
        <end position="158"/>
    </location>
</feature>
<protein>
    <submittedName>
        <fullName evidence="2">Uncharacterized protein</fullName>
    </submittedName>
</protein>
<dbReference type="RefSeq" id="WP_191042792.1">
    <property type="nucleotide sequence ID" value="NZ_JACXAA010000018.1"/>
</dbReference>
<reference evidence="2" key="1">
    <citation type="submission" date="2020-09" db="EMBL/GenBank/DDBJ databases">
        <authorList>
            <person name="Kim M.K."/>
        </authorList>
    </citation>
    <scope>NUCLEOTIDE SEQUENCE</scope>
    <source>
        <strain evidence="2">BT704</strain>
    </source>
</reference>
<name>A0A927B8N0_9BACT</name>
<sequence length="338" mass="38126">MELISDRLKAIATYLEWAKQTFPLQVEVPMERRDIAQASGVALHYVNKIALLLNQKGYIEYVQHRGKPATNKLVKDLSDLTPGVVEQWIKEYQLACDLKRRNKLASESASNAAGSISIFPPLVSSSAQAKQALTPSQEFQMTEEKPEPQSAPKSRSQQLLDEAERLRQEAQKEAQREANEAQKVAEMSGTIPELLTMLDTRIDGVEGRFDILEKKVNTVLYFFQQASFAVWSLAPVGLPEEPVQVAAPQPETQAEPTTRNLLVRLVNSYAAADRKTEHDTWKWLYGQYDLRKGFNVYAQAGPSAKGKDESYLKVVEQHGKIDELYKLARKLMVLPELR</sequence>
<evidence type="ECO:0000313" key="3">
    <source>
        <dbReference type="Proteomes" id="UP000653797"/>
    </source>
</evidence>
<dbReference type="EMBL" id="JACXAA010000018">
    <property type="protein sequence ID" value="MBD2757167.1"/>
    <property type="molecule type" value="Genomic_DNA"/>
</dbReference>
<organism evidence="2 3">
    <name type="scientific">Spirosoma validum</name>
    <dbReference type="NCBI Taxonomy" id="2771355"/>
    <lineage>
        <taxon>Bacteria</taxon>
        <taxon>Pseudomonadati</taxon>
        <taxon>Bacteroidota</taxon>
        <taxon>Cytophagia</taxon>
        <taxon>Cytophagales</taxon>
        <taxon>Cytophagaceae</taxon>
        <taxon>Spirosoma</taxon>
    </lineage>
</organism>
<comment type="caution">
    <text evidence="2">The sequence shown here is derived from an EMBL/GenBank/DDBJ whole genome shotgun (WGS) entry which is preliminary data.</text>
</comment>
<accession>A0A927B8N0</accession>
<proteinExistence type="predicted"/>